<gene>
    <name evidence="1" type="ORF">ECANGB1_448</name>
</gene>
<proteinExistence type="predicted"/>
<evidence type="ECO:0000313" key="2">
    <source>
        <dbReference type="Proteomes" id="UP000192639"/>
    </source>
</evidence>
<protein>
    <submittedName>
        <fullName evidence="1">Uncharacterized protein</fullName>
    </submittedName>
</protein>
<name>A0A1Y1S7Z8_9MICR</name>
<dbReference type="EMBL" id="LWDP01000015">
    <property type="protein sequence ID" value="ORD94568.1"/>
    <property type="molecule type" value="Genomic_DNA"/>
</dbReference>
<dbReference type="AlphaFoldDB" id="A0A1Y1S7Z8"/>
<comment type="caution">
    <text evidence="1">The sequence shown here is derived from an EMBL/GenBank/DDBJ whole genome shotgun (WGS) entry which is preliminary data.</text>
</comment>
<sequence>MLFDRLLGLFKSDNQYSQLLNINDDQFSGMSCELVRSNEFIQCMNIVINNFRHKYEKINKKFIKYRKLDPEPIKLKNEIRIQLYHMRKVRELFTRALNVVTNCILVHQNDNRIVQIMKISTEMARLESIISNLTILSNSLDLLLRT</sequence>
<accession>A0A1Y1S7Z8</accession>
<organism evidence="1 2">
    <name type="scientific">Enterospora canceri</name>
    <dbReference type="NCBI Taxonomy" id="1081671"/>
    <lineage>
        <taxon>Eukaryota</taxon>
        <taxon>Fungi</taxon>
        <taxon>Fungi incertae sedis</taxon>
        <taxon>Microsporidia</taxon>
        <taxon>Enterocytozoonidae</taxon>
        <taxon>Enterospora</taxon>
    </lineage>
</organism>
<keyword evidence="2" id="KW-1185">Reference proteome</keyword>
<dbReference type="VEuPathDB" id="MicrosporidiaDB:ECANGB1_448"/>
<evidence type="ECO:0000313" key="1">
    <source>
        <dbReference type="EMBL" id="ORD94568.1"/>
    </source>
</evidence>
<reference evidence="1 2" key="1">
    <citation type="journal article" date="2017" name="Environ. Microbiol.">
        <title>Decay of the glycolytic pathway and adaptation to intranuclear parasitism within Enterocytozoonidae microsporidia.</title>
        <authorList>
            <person name="Wiredu Boakye D."/>
            <person name="Jaroenlak P."/>
            <person name="Prachumwat A."/>
            <person name="Williams T.A."/>
            <person name="Bateman K.S."/>
            <person name="Itsathitphaisarn O."/>
            <person name="Sritunyalucksana K."/>
            <person name="Paszkiewicz K.H."/>
            <person name="Moore K.A."/>
            <person name="Stentiford G.D."/>
            <person name="Williams B.A."/>
        </authorList>
    </citation>
    <scope>NUCLEOTIDE SEQUENCE [LARGE SCALE GENOMIC DNA]</scope>
    <source>
        <strain evidence="1 2">GB1</strain>
    </source>
</reference>
<dbReference type="Proteomes" id="UP000192639">
    <property type="component" value="Unassembled WGS sequence"/>
</dbReference>